<feature type="region of interest" description="Disordered" evidence="3">
    <location>
        <begin position="911"/>
        <end position="976"/>
    </location>
</feature>
<sequence>MELELGLKITKTIDDNASTSQYQFIKDIGPIFQSRETNTMFILTAHLKGYKKEAIDIKISKDGSKISISGEKPIQEMVMMGWVMHKKMVNVKGFNKVFKIPNGVNLDKIKANYNEEEWMLNVVMPKLVKGICGLKIGEVNEQEFDKGRLELDKNKNVNDHVSSSFEDTSLKGSKDSEFKHMKEGENIMEKMIDDSNKEINEDTIHKEVEESKLRNGESVGENIGKEEYEVMKKLELDQSVGEFIAKKIKDTNHDKESKDQKFDNTSFDKKRFDDVNRDITRGIIKNENEESKLRIEDGKLNEQESKPKMEIKDGEQECVRENDVKEGIDDAMITINKELPKNLPKSTHEESEGLNIKNMQETKDVKEEKVVKEIEYYVEKGEDGRNKRKVAAATIDGSKGFNVAKKEEQKEVMEETLVDSESLMENVEREESKEEDKIEYGIIGKLKGEGSKKIDVDTFEGDTTRDKIEKEIRNKKVDCIDELSEKENVNIGIFDGRKTQNFQDIDQTEDCAKIEKCLHRDNGEKYEKIQNTDGFKKNITKEKDKYDLQEEMSKRRLEESKAIKQDFSMKILDSPNNTKMKKLKDEGNFRKETSNGRSQESKTSIEDFSVKMLDSQDDTRMEKTTEEMNKGSSQESKRAKENFPIKMLNPQDDARDGLKETTEQKIKEIRGSIDIESTKVVSFVKKKGNGQKYENIQVDANEDLKNDITNDTTQKESQEEPKILLKVKDQQCLQEQISKERSQESKVAKEDFPMKMSDSPYDPRVGLKKEIEEKLKVIKQSINQESEKVVTFKKKNIVEEKNDNTQVEPNGGLRNEITKTTTQRESEQEPKILIKAKDKKCLQEEMSNDRSQESKDAKENFSMKMLDSHDDTKMEKIKEMSERSSQESKTTYEDFSKNFFDSARDTNIEKIKDERYVQEEMSKGKSQENKAARDMSKGRLQEDFPMKMLDSLDDTKKEKIKEDMSKRKSQDKKSAEEYFPISILDSSVDAIEGLKETINEKIEVTRGSIKEKNAKIVSFEKKKVMEEKNHKTQVEANGGLSNDITMDTTQKESEEEPKILIKAKDQQCMQEKMSKGISQESKDAKEGFLMKMIDSDDDSKERSRETIEKKLKEEMSEGRSHKSNAAKEDFPKKMFVLLDDTRMEEIKDECCLQEEMSKGGSQEIKVSQEDFPIKILDSLNETRMEKIKDECKFQEEMKKGISQENKVAKEDFPTKMIDSPNDAREGLKEATKEKTKVTRWDMNEESEQVVSLDSPDDAREQLKETTNEKIKVIRDTINKESAKVVSIVEKKVKRQKNENEKTEVEKSEGLRNDITKDTIQKESNKKPKILQQCLQEEISKRRSQESSVAKEDFSMKMLDSLDDAREGLKETAEEKVKVNRETINEKSEKVVSFVKKKIKGEKNEKTQVEVNESSTNDITKDTTQKESEEQPKIILKAKDQQNLQEEMSKGRNVESTSAEEFPMQIEEDSFVKRKGKEMFFNESTIKEELQGCEVERVGQNLFNVPNEKHPKFSTIVSKGFKEFEYNGNAKDNNHKTNFESKETHESKDESMKQDILNPKKQKEVGEQVVKPLLSPKQCEVEEKDKLLLCKASLELLQREDPTKDMQNLIEMKPKQRETLKPEIFEDVSQIVEREEYKTTQNVNGDKLKKQGEIIYDGDIEKVDDDKEKRNHETMKTINEKVHPIKYEIDEKEKECLEASLNNNDNAQMESQRPLEQNDYGTQEIKAPKIAPFEGANQQSINEEKRKIEHVIEAIKESPKINNEESEGNDDSFKPHVLEEALDECELKGAKNLIENSGQQYVHYKKTYQTPKGVEENDLNKKEETLIKKVEKKKTNESTKPKLEYEIPKVEEVEEEEEEEKEEERNIHVLEATISKEEDKVEQKGLNKFAPLKEPFHSLDEVAQQSKLSNSSCTQQFEVEREEEKTKKKDSKIDIQESTKIETGQEVEQCTTNKDEEAKHGIEEIDESYDEVLEEQKECKDETSEGKKDNPKISKKLLVPLVIAGFVTLVVFFVRLRRARKRYNVR</sequence>
<comment type="similarity">
    <text evidence="1">Belongs to the small heat shock protein (HSP20) family.</text>
</comment>
<feature type="region of interest" description="Disordered" evidence="3">
    <location>
        <begin position="336"/>
        <end position="360"/>
    </location>
</feature>
<gene>
    <name evidence="7" type="primary">LOC101498391</name>
</gene>
<feature type="coiled-coil region" evidence="2">
    <location>
        <begin position="403"/>
        <end position="437"/>
    </location>
</feature>
<feature type="compositionally biased region" description="Basic and acidic residues" evidence="3">
    <location>
        <begin position="953"/>
        <end position="976"/>
    </location>
</feature>
<feature type="compositionally biased region" description="Basic and acidic residues" evidence="3">
    <location>
        <begin position="737"/>
        <end position="753"/>
    </location>
</feature>
<evidence type="ECO:0000256" key="3">
    <source>
        <dbReference type="SAM" id="MobiDB-lite"/>
    </source>
</evidence>
<dbReference type="PaxDb" id="3827-XP_004516223.1"/>
<feature type="region of interest" description="Disordered" evidence="3">
    <location>
        <begin position="1402"/>
        <end position="1464"/>
    </location>
</feature>
<accession>A0A1S2Z740</accession>
<dbReference type="Proteomes" id="UP000087171">
    <property type="component" value="Unplaced"/>
</dbReference>
<keyword evidence="2" id="KW-0175">Coiled coil</keyword>
<dbReference type="OrthoDB" id="1920188at2759"/>
<feature type="compositionally biased region" description="Polar residues" evidence="3">
    <location>
        <begin position="1940"/>
        <end position="1951"/>
    </location>
</feature>
<feature type="region of interest" description="Disordered" evidence="3">
    <location>
        <begin position="1900"/>
        <end position="1966"/>
    </location>
</feature>
<feature type="domain" description="SHSP" evidence="5">
    <location>
        <begin position="23"/>
        <end position="142"/>
    </location>
</feature>
<feature type="region of interest" description="Disordered" evidence="3">
    <location>
        <begin position="736"/>
        <end position="764"/>
    </location>
</feature>
<feature type="coiled-coil region" evidence="2">
    <location>
        <begin position="1361"/>
        <end position="1389"/>
    </location>
</feature>
<feature type="compositionally biased region" description="Polar residues" evidence="3">
    <location>
        <begin position="1902"/>
        <end position="1916"/>
    </location>
</feature>
<feature type="region of interest" description="Disordered" evidence="3">
    <location>
        <begin position="1525"/>
        <end position="1563"/>
    </location>
</feature>
<feature type="compositionally biased region" description="Basic and acidic residues" evidence="3">
    <location>
        <begin position="1099"/>
        <end position="1128"/>
    </location>
</feature>
<evidence type="ECO:0000256" key="1">
    <source>
        <dbReference type="PROSITE-ProRule" id="PRU00285"/>
    </source>
</evidence>
<keyword evidence="4" id="KW-0472">Membrane</keyword>
<feature type="compositionally biased region" description="Basic and acidic residues" evidence="3">
    <location>
        <begin position="822"/>
        <end position="892"/>
    </location>
</feature>
<evidence type="ECO:0000313" key="6">
    <source>
        <dbReference type="Proteomes" id="UP000087171"/>
    </source>
</evidence>
<feature type="region of interest" description="Disordered" evidence="3">
    <location>
        <begin position="1292"/>
        <end position="1328"/>
    </location>
</feature>
<feature type="compositionally biased region" description="Basic and acidic residues" evidence="3">
    <location>
        <begin position="1221"/>
        <end position="1242"/>
    </location>
</feature>
<feature type="region of interest" description="Disordered" evidence="3">
    <location>
        <begin position="295"/>
        <end position="315"/>
    </location>
</feature>
<feature type="compositionally biased region" description="Basic and acidic residues" evidence="3">
    <location>
        <begin position="1295"/>
        <end position="1325"/>
    </location>
</feature>
<feature type="compositionally biased region" description="Basic and acidic residues" evidence="3">
    <location>
        <begin position="1952"/>
        <end position="1962"/>
    </location>
</feature>
<feature type="compositionally biased region" description="Basic and acidic residues" evidence="3">
    <location>
        <begin position="1917"/>
        <end position="1939"/>
    </location>
</feature>
<dbReference type="InterPro" id="IPR008978">
    <property type="entry name" value="HSP20-like_chaperone"/>
</dbReference>
<organism evidence="6 7">
    <name type="scientific">Cicer arietinum</name>
    <name type="common">Chickpea</name>
    <name type="synonym">Garbanzo</name>
    <dbReference type="NCBI Taxonomy" id="3827"/>
    <lineage>
        <taxon>Eukaryota</taxon>
        <taxon>Viridiplantae</taxon>
        <taxon>Streptophyta</taxon>
        <taxon>Embryophyta</taxon>
        <taxon>Tracheophyta</taxon>
        <taxon>Spermatophyta</taxon>
        <taxon>Magnoliopsida</taxon>
        <taxon>eudicotyledons</taxon>
        <taxon>Gunneridae</taxon>
        <taxon>Pentapetalae</taxon>
        <taxon>rosids</taxon>
        <taxon>fabids</taxon>
        <taxon>Fabales</taxon>
        <taxon>Fabaceae</taxon>
        <taxon>Papilionoideae</taxon>
        <taxon>50 kb inversion clade</taxon>
        <taxon>NPAAA clade</taxon>
        <taxon>Hologalegina</taxon>
        <taxon>IRL clade</taxon>
        <taxon>Cicereae</taxon>
        <taxon>Cicer</taxon>
    </lineage>
</organism>
<feature type="compositionally biased region" description="Basic and acidic residues" evidence="3">
    <location>
        <begin position="617"/>
        <end position="643"/>
    </location>
</feature>
<keyword evidence="4" id="KW-0812">Transmembrane</keyword>
<feature type="region of interest" description="Disordered" evidence="3">
    <location>
        <begin position="1849"/>
        <end position="1870"/>
    </location>
</feature>
<feature type="region of interest" description="Disordered" evidence="3">
    <location>
        <begin position="551"/>
        <end position="660"/>
    </location>
</feature>
<reference evidence="7" key="1">
    <citation type="submission" date="2025-08" db="UniProtKB">
        <authorList>
            <consortium name="RefSeq"/>
        </authorList>
    </citation>
    <scope>IDENTIFICATION</scope>
    <source>
        <tissue evidence="7">Etiolated seedlings</tissue>
    </source>
</reference>
<evidence type="ECO:0000259" key="5">
    <source>
        <dbReference type="PROSITE" id="PS01031"/>
    </source>
</evidence>
<keyword evidence="6" id="KW-1185">Reference proteome</keyword>
<dbReference type="SUPFAM" id="SSF49764">
    <property type="entry name" value="HSP20-like chaperones"/>
    <property type="match status" value="1"/>
</dbReference>
<feature type="compositionally biased region" description="Basic and acidic residues" evidence="3">
    <location>
        <begin position="1049"/>
        <end position="1065"/>
    </location>
</feature>
<dbReference type="InterPro" id="IPR002068">
    <property type="entry name" value="A-crystallin/Hsp20_dom"/>
</dbReference>
<feature type="compositionally biased region" description="Basic and acidic residues" evidence="3">
    <location>
        <begin position="1418"/>
        <end position="1439"/>
    </location>
</feature>
<feature type="compositionally biased region" description="Basic and acidic residues" evidence="3">
    <location>
        <begin position="911"/>
        <end position="945"/>
    </location>
</feature>
<feature type="compositionally biased region" description="Basic and acidic residues" evidence="3">
    <location>
        <begin position="583"/>
        <end position="609"/>
    </location>
</feature>
<dbReference type="STRING" id="3827.A0A1S2Z740"/>
<feature type="compositionally biased region" description="Acidic residues" evidence="3">
    <location>
        <begin position="1851"/>
        <end position="1861"/>
    </location>
</feature>
<feature type="compositionally biased region" description="Basic and acidic residues" evidence="3">
    <location>
        <begin position="1202"/>
        <end position="1213"/>
    </location>
</feature>
<dbReference type="RefSeq" id="XP_004516223.2">
    <property type="nucleotide sequence ID" value="XM_004516166.3"/>
</dbReference>
<evidence type="ECO:0000256" key="4">
    <source>
        <dbReference type="SAM" id="Phobius"/>
    </source>
</evidence>
<feature type="transmembrane region" description="Helical" evidence="4">
    <location>
        <begin position="1996"/>
        <end position="2015"/>
    </location>
</feature>
<feature type="region of interest" description="Disordered" evidence="3">
    <location>
        <begin position="1028"/>
        <end position="1128"/>
    </location>
</feature>
<protein>
    <submittedName>
        <fullName evidence="7">Golgin subfamily B member 1-like isoform X1</fullName>
    </submittedName>
</protein>
<dbReference type="CDD" id="cd06464">
    <property type="entry name" value="ACD_sHsps-like"/>
    <property type="match status" value="1"/>
</dbReference>
<evidence type="ECO:0000256" key="2">
    <source>
        <dbReference type="SAM" id="Coils"/>
    </source>
</evidence>
<feature type="compositionally biased region" description="Basic and acidic residues" evidence="3">
    <location>
        <begin position="551"/>
        <end position="564"/>
    </location>
</feature>
<feature type="compositionally biased region" description="Polar residues" evidence="3">
    <location>
        <begin position="1039"/>
        <end position="1048"/>
    </location>
</feature>
<name>A0A1S2Z740_CICAR</name>
<feature type="region of interest" description="Disordered" evidence="3">
    <location>
        <begin position="801"/>
        <end position="892"/>
    </location>
</feature>
<feature type="compositionally biased region" description="Polar residues" evidence="3">
    <location>
        <begin position="1408"/>
        <end position="1417"/>
    </location>
</feature>
<feature type="region of interest" description="Disordered" evidence="3">
    <location>
        <begin position="1202"/>
        <end position="1263"/>
    </location>
</feature>
<feature type="region of interest" description="Disordered" evidence="3">
    <location>
        <begin position="704"/>
        <end position="723"/>
    </location>
</feature>
<proteinExistence type="inferred from homology"/>
<evidence type="ECO:0000313" key="7">
    <source>
        <dbReference type="RefSeq" id="XP_004516223.2"/>
    </source>
</evidence>
<dbReference type="Gene3D" id="2.60.40.790">
    <property type="match status" value="1"/>
</dbReference>
<feature type="compositionally biased region" description="Basic and acidic residues" evidence="3">
    <location>
        <begin position="1531"/>
        <end position="1552"/>
    </location>
</feature>
<dbReference type="PROSITE" id="PS01031">
    <property type="entry name" value="SHSP"/>
    <property type="match status" value="1"/>
</dbReference>
<keyword evidence="4" id="KW-1133">Transmembrane helix</keyword>